<proteinExistence type="inferred from homology"/>
<dbReference type="InterPro" id="IPR039399">
    <property type="entry name" value="Deltex_C_sf"/>
</dbReference>
<dbReference type="EMBL" id="JBDODL010000330">
    <property type="protein sequence ID" value="MES1919579.1"/>
    <property type="molecule type" value="Genomic_DNA"/>
</dbReference>
<comment type="similarity">
    <text evidence="3">Belongs to the Deltex family.</text>
</comment>
<evidence type="ECO:0000256" key="5">
    <source>
        <dbReference type="ARBA" id="ARBA00022679"/>
    </source>
</evidence>
<evidence type="ECO:0000256" key="7">
    <source>
        <dbReference type="PROSITE-ProRule" id="PRU00175"/>
    </source>
</evidence>
<keyword evidence="10" id="KW-0012">Acyltransferase</keyword>
<protein>
    <recommendedName>
        <fullName evidence="4">RING-type E3 ubiquitin transferase</fullName>
        <ecNumber evidence="4">2.3.2.27</ecNumber>
    </recommendedName>
</protein>
<dbReference type="EC" id="2.3.2.27" evidence="4"/>
<dbReference type="Pfam" id="PF02825">
    <property type="entry name" value="WWE"/>
    <property type="match status" value="1"/>
</dbReference>
<accession>A0ABV2AIT9</accession>
<evidence type="ECO:0000256" key="2">
    <source>
        <dbReference type="ARBA" id="ARBA00004906"/>
    </source>
</evidence>
<dbReference type="SUPFAM" id="SSF57850">
    <property type="entry name" value="RING/U-box"/>
    <property type="match status" value="1"/>
</dbReference>
<keyword evidence="7" id="KW-0862">Zinc</keyword>
<keyword evidence="11" id="KW-1185">Reference proteome</keyword>
<dbReference type="Gene3D" id="3.30.390.130">
    <property type="match status" value="1"/>
</dbReference>
<feature type="domain" description="RING-type" evidence="8">
    <location>
        <begin position="137"/>
        <end position="186"/>
    </location>
</feature>
<name>A0ABV2AIT9_9EUKA</name>
<keyword evidence="5 10" id="KW-0808">Transferase</keyword>
<evidence type="ECO:0000313" key="11">
    <source>
        <dbReference type="Proteomes" id="UP001439008"/>
    </source>
</evidence>
<dbReference type="Pfam" id="PF18102">
    <property type="entry name" value="DTC"/>
    <property type="match status" value="1"/>
</dbReference>
<dbReference type="InterPro" id="IPR037197">
    <property type="entry name" value="WWE_dom_sf"/>
</dbReference>
<dbReference type="InterPro" id="IPR039396">
    <property type="entry name" value="Deltex_C"/>
</dbReference>
<comment type="pathway">
    <text evidence="2">Protein modification; protein ubiquitination.</text>
</comment>
<dbReference type="Gene3D" id="3.30.720.50">
    <property type="match status" value="1"/>
</dbReference>
<dbReference type="PROSITE" id="PS50089">
    <property type="entry name" value="ZF_RING_2"/>
    <property type="match status" value="1"/>
</dbReference>
<dbReference type="InterPro" id="IPR001841">
    <property type="entry name" value="Znf_RING"/>
</dbReference>
<sequence>MNNEQKLINFCFPSFKLISGSPNFDSLFTSMTWQFSSRKGWINMDAVASYRLERALFENEKFVYIDIGHHRFSIDLANSTQTNLNTGNTRLIRRTRFFSNFCGVYDKSERKSEKRVEKIWVSLSKIEISNLDQDEKCSLCLDTFALDKREIGRLNRCKGHFFHKECGSEMSIVKYIDRFKKCPVCKEFYFPPEGRRPFGRMFIKRVPIALNGFNSDESWTIKFYFPPGKQSSLHSNPGAPYKGETRYAYLPDTQKGQAILIRFIKAWRKKLLFNVGFSISRQKENVIIYDGVHMKTSIVGGLYGYPDEGYLDRVSVELDNIGIK</sequence>
<comment type="caution">
    <text evidence="10">The sequence shown here is derived from an EMBL/GenBank/DDBJ whole genome shotgun (WGS) entry which is preliminary data.</text>
</comment>
<reference evidence="10 11" key="1">
    <citation type="journal article" date="2024" name="BMC Biol.">
        <title>Comparative genomics of Ascetosporea gives new insight into the evolutionary basis for animal parasitism in Rhizaria.</title>
        <authorList>
            <person name="Hiltunen Thoren M."/>
            <person name="Onut-Brannstrom I."/>
            <person name="Alfjorden A."/>
            <person name="Peckova H."/>
            <person name="Swords F."/>
            <person name="Hooper C."/>
            <person name="Holzer A.S."/>
            <person name="Bass D."/>
            <person name="Burki F."/>
        </authorList>
    </citation>
    <scope>NUCLEOTIDE SEQUENCE [LARGE SCALE GENOMIC DNA]</scope>
    <source>
        <strain evidence="10">20-A016</strain>
    </source>
</reference>
<evidence type="ECO:0000259" key="9">
    <source>
        <dbReference type="PROSITE" id="PS50918"/>
    </source>
</evidence>
<dbReference type="Gene3D" id="3.30.40.10">
    <property type="entry name" value="Zinc/RING finger domain, C3HC4 (zinc finger)"/>
    <property type="match status" value="1"/>
</dbReference>
<organism evidence="10 11">
    <name type="scientific">Bonamia ostreae</name>
    <dbReference type="NCBI Taxonomy" id="126728"/>
    <lineage>
        <taxon>Eukaryota</taxon>
        <taxon>Sar</taxon>
        <taxon>Rhizaria</taxon>
        <taxon>Endomyxa</taxon>
        <taxon>Ascetosporea</taxon>
        <taxon>Haplosporida</taxon>
        <taxon>Bonamia</taxon>
    </lineage>
</organism>
<dbReference type="InterPro" id="IPR039398">
    <property type="entry name" value="Deltex_fam"/>
</dbReference>
<evidence type="ECO:0000259" key="8">
    <source>
        <dbReference type="PROSITE" id="PS50089"/>
    </source>
</evidence>
<keyword evidence="6" id="KW-0479">Metal-binding</keyword>
<dbReference type="Proteomes" id="UP001439008">
    <property type="component" value="Unassembled WGS sequence"/>
</dbReference>
<comment type="catalytic activity">
    <reaction evidence="1">
        <text>S-ubiquitinyl-[E2 ubiquitin-conjugating enzyme]-L-cysteine + [acceptor protein]-L-lysine = [E2 ubiquitin-conjugating enzyme]-L-cysteine + N(6)-ubiquitinyl-[acceptor protein]-L-lysine.</text>
        <dbReference type="EC" id="2.3.2.27"/>
    </reaction>
</comment>
<evidence type="ECO:0000313" key="10">
    <source>
        <dbReference type="EMBL" id="MES1919579.1"/>
    </source>
</evidence>
<feature type="domain" description="WWE" evidence="9">
    <location>
        <begin position="19"/>
        <end position="94"/>
    </location>
</feature>
<dbReference type="PANTHER" id="PTHR12622">
    <property type="entry name" value="DELTEX-RELATED"/>
    <property type="match status" value="1"/>
</dbReference>
<dbReference type="InterPro" id="IPR004170">
    <property type="entry name" value="WWE_dom"/>
</dbReference>
<evidence type="ECO:0000256" key="3">
    <source>
        <dbReference type="ARBA" id="ARBA00009413"/>
    </source>
</evidence>
<dbReference type="InterPro" id="IPR013083">
    <property type="entry name" value="Znf_RING/FYVE/PHD"/>
</dbReference>
<keyword evidence="7" id="KW-0863">Zinc-finger</keyword>
<evidence type="ECO:0000256" key="6">
    <source>
        <dbReference type="ARBA" id="ARBA00022723"/>
    </source>
</evidence>
<evidence type="ECO:0000256" key="1">
    <source>
        <dbReference type="ARBA" id="ARBA00000900"/>
    </source>
</evidence>
<dbReference type="SUPFAM" id="SSF117839">
    <property type="entry name" value="WWE domain"/>
    <property type="match status" value="1"/>
</dbReference>
<dbReference type="PROSITE" id="PS50918">
    <property type="entry name" value="WWE"/>
    <property type="match status" value="1"/>
</dbReference>
<dbReference type="GO" id="GO:0061630">
    <property type="term" value="F:ubiquitin protein ligase activity"/>
    <property type="evidence" value="ECO:0007669"/>
    <property type="project" value="UniProtKB-EC"/>
</dbReference>
<evidence type="ECO:0000256" key="4">
    <source>
        <dbReference type="ARBA" id="ARBA00012483"/>
    </source>
</evidence>
<gene>
    <name evidence="10" type="primary">DTX3L</name>
    <name evidence="10" type="ORF">MHBO_001386</name>
</gene>